<keyword evidence="4" id="KW-1185">Reference proteome</keyword>
<evidence type="ECO:0000256" key="1">
    <source>
        <dbReference type="SAM" id="MobiDB-lite"/>
    </source>
</evidence>
<dbReference type="InterPro" id="IPR001810">
    <property type="entry name" value="F-box_dom"/>
</dbReference>
<evidence type="ECO:0000259" key="2">
    <source>
        <dbReference type="PROSITE" id="PS50181"/>
    </source>
</evidence>
<comment type="caution">
    <text evidence="3">The sequence shown here is derived from an EMBL/GenBank/DDBJ whole genome shotgun (WGS) entry which is preliminary data.</text>
</comment>
<feature type="domain" description="F-box" evidence="2">
    <location>
        <begin position="77"/>
        <end position="125"/>
    </location>
</feature>
<proteinExistence type="predicted"/>
<protein>
    <recommendedName>
        <fullName evidence="2">F-box domain-containing protein</fullName>
    </recommendedName>
</protein>
<name>A0AAW0C7F1_9AGAR</name>
<dbReference type="PROSITE" id="PS50181">
    <property type="entry name" value="FBOX"/>
    <property type="match status" value="1"/>
</dbReference>
<feature type="region of interest" description="Disordered" evidence="1">
    <location>
        <begin position="1"/>
        <end position="76"/>
    </location>
</feature>
<dbReference type="EMBL" id="JAYKXP010000056">
    <property type="protein sequence ID" value="KAK7034634.1"/>
    <property type="molecule type" value="Genomic_DNA"/>
</dbReference>
<dbReference type="CDD" id="cd09917">
    <property type="entry name" value="F-box_SF"/>
    <property type="match status" value="1"/>
</dbReference>
<dbReference type="Proteomes" id="UP001383192">
    <property type="component" value="Unassembled WGS sequence"/>
</dbReference>
<accession>A0AAW0C7F1</accession>
<feature type="compositionally biased region" description="Basic residues" evidence="1">
    <location>
        <begin position="47"/>
        <end position="60"/>
    </location>
</feature>
<feature type="compositionally biased region" description="Basic and acidic residues" evidence="1">
    <location>
        <begin position="1"/>
        <end position="17"/>
    </location>
</feature>
<dbReference type="SUPFAM" id="SSF81383">
    <property type="entry name" value="F-box domain"/>
    <property type="match status" value="1"/>
</dbReference>
<evidence type="ECO:0000313" key="3">
    <source>
        <dbReference type="EMBL" id="KAK7034634.1"/>
    </source>
</evidence>
<organism evidence="3 4">
    <name type="scientific">Paramarasmius palmivorus</name>
    <dbReference type="NCBI Taxonomy" id="297713"/>
    <lineage>
        <taxon>Eukaryota</taxon>
        <taxon>Fungi</taxon>
        <taxon>Dikarya</taxon>
        <taxon>Basidiomycota</taxon>
        <taxon>Agaricomycotina</taxon>
        <taxon>Agaricomycetes</taxon>
        <taxon>Agaricomycetidae</taxon>
        <taxon>Agaricales</taxon>
        <taxon>Marasmiineae</taxon>
        <taxon>Marasmiaceae</taxon>
        <taxon>Paramarasmius</taxon>
    </lineage>
</organism>
<sequence>MSDNIRRSTRLRIRENQAAEPSEEAELMGTSKRAHETDSEDDFNEKPRKKRAKTRTKNHQSKTVAPAKPRKRRGASLSMLVDQPLDIILTICKFTTPRDFVSLMQVCRAFYNLLSSDAITTWKNMRMEYEIPDPLPGMSEAEWAILLLGEPKCEDCGRRNKQHVLPIFMFKERLCGTCLRNRTLKGGDIYENRGEIFSIVPHMAVGSQRDNRYYSHEEVEKVNEELKTLESRDPAERVTYIVSGRLSRDKFNSLYSRALDWLYRYRRIEYDEMCDMKAKVIEERFLELGYCEKDAKQASKSRELRSPKELNDREWQLIKEKALDVMNERRVTLVARTPTSGIFAQRRELVRVAYTRFQGTLAPGKWVGVPPIDTICIFPEVLKILIVPDNVVRNPDDFANALESHRSTIEEWSDTLHVSGGVSHSGINDTVKEAFGPSFTDEYPVMLEPNYYSPSRHGKDCIKLAVYGFQCYRCRSMFTSLGVAIGHNGCSAQYASRERIPDQPWIEIKGPHYVHIQLLYLSGLKIAATTTDDLDNRGDFFKCLECAASPDLERQARAVATWRECVARHRHAEYNPDGVKFELVREKTEDDWKWWACAHCNIHVDALVTRKEVHEHLLNIHSISAPIVPGDFLYAGPY</sequence>
<gene>
    <name evidence="3" type="ORF">VNI00_012276</name>
</gene>
<dbReference type="Pfam" id="PF12937">
    <property type="entry name" value="F-box-like"/>
    <property type="match status" value="1"/>
</dbReference>
<reference evidence="3 4" key="1">
    <citation type="submission" date="2024-01" db="EMBL/GenBank/DDBJ databases">
        <title>A draft genome for a cacao thread blight-causing isolate of Paramarasmius palmivorus.</title>
        <authorList>
            <person name="Baruah I.K."/>
            <person name="Bukari Y."/>
            <person name="Amoako-Attah I."/>
            <person name="Meinhardt L.W."/>
            <person name="Bailey B.A."/>
            <person name="Cohen S.P."/>
        </authorList>
    </citation>
    <scope>NUCLEOTIDE SEQUENCE [LARGE SCALE GENOMIC DNA]</scope>
    <source>
        <strain evidence="3 4">GH-12</strain>
    </source>
</reference>
<evidence type="ECO:0000313" key="4">
    <source>
        <dbReference type="Proteomes" id="UP001383192"/>
    </source>
</evidence>
<dbReference type="AlphaFoldDB" id="A0AAW0C7F1"/>
<dbReference type="InterPro" id="IPR036047">
    <property type="entry name" value="F-box-like_dom_sf"/>
</dbReference>